<accession>A0AA87ZPQ2</accession>
<keyword evidence="2" id="KW-1185">Reference proteome</keyword>
<sequence length="117" mass="12273">MVLVPKGTPAPIGVIEDDGDGGLGDTGLSLLVDKFLEIGGPDLLQIGDAQHEADGIENVGLAGAVEAGYGVEEGVEARDYRPRRVGLEAFQAYLLYVHFFLAAPTREAGLPGNGRRI</sequence>
<comment type="caution">
    <text evidence="1">The sequence shown here is derived from an EMBL/GenBank/DDBJ whole genome shotgun (WGS) entry which is preliminary data.</text>
</comment>
<proteinExistence type="predicted"/>
<dbReference type="AlphaFoldDB" id="A0AA87ZPQ2"/>
<dbReference type="Gramene" id="FCD_00019549-RA">
    <property type="protein sequence ID" value="FCD_00019549-RA:cds"/>
    <property type="gene ID" value="FCD_00019549"/>
</dbReference>
<name>A0AA87ZPQ2_FICCA</name>
<protein>
    <submittedName>
        <fullName evidence="1">Uncharacterized protein</fullName>
    </submittedName>
</protein>
<evidence type="ECO:0000313" key="1">
    <source>
        <dbReference type="EMBL" id="GMN40979.1"/>
    </source>
</evidence>
<evidence type="ECO:0000313" key="2">
    <source>
        <dbReference type="Proteomes" id="UP001187192"/>
    </source>
</evidence>
<dbReference type="Proteomes" id="UP001187192">
    <property type="component" value="Unassembled WGS sequence"/>
</dbReference>
<organism evidence="1 2">
    <name type="scientific">Ficus carica</name>
    <name type="common">Common fig</name>
    <dbReference type="NCBI Taxonomy" id="3494"/>
    <lineage>
        <taxon>Eukaryota</taxon>
        <taxon>Viridiplantae</taxon>
        <taxon>Streptophyta</taxon>
        <taxon>Embryophyta</taxon>
        <taxon>Tracheophyta</taxon>
        <taxon>Spermatophyta</taxon>
        <taxon>Magnoliopsida</taxon>
        <taxon>eudicotyledons</taxon>
        <taxon>Gunneridae</taxon>
        <taxon>Pentapetalae</taxon>
        <taxon>rosids</taxon>
        <taxon>fabids</taxon>
        <taxon>Rosales</taxon>
        <taxon>Moraceae</taxon>
        <taxon>Ficeae</taxon>
        <taxon>Ficus</taxon>
    </lineage>
</organism>
<dbReference type="EMBL" id="BTGU01000012">
    <property type="protein sequence ID" value="GMN40979.1"/>
    <property type="molecule type" value="Genomic_DNA"/>
</dbReference>
<reference evidence="1" key="1">
    <citation type="submission" date="2023-07" db="EMBL/GenBank/DDBJ databases">
        <title>draft genome sequence of fig (Ficus carica).</title>
        <authorList>
            <person name="Takahashi T."/>
            <person name="Nishimura K."/>
        </authorList>
    </citation>
    <scope>NUCLEOTIDE SEQUENCE</scope>
</reference>
<gene>
    <name evidence="1" type="ORF">TIFTF001_010208</name>
</gene>